<dbReference type="EMBL" id="VOBR01000038">
    <property type="protein sequence ID" value="TWP45827.1"/>
    <property type="molecule type" value="Genomic_DNA"/>
</dbReference>
<evidence type="ECO:0000259" key="1">
    <source>
        <dbReference type="PROSITE" id="PS51819"/>
    </source>
</evidence>
<name>A0A563EHK8_9PSEU</name>
<dbReference type="PROSITE" id="PS51819">
    <property type="entry name" value="VOC"/>
    <property type="match status" value="1"/>
</dbReference>
<comment type="caution">
    <text evidence="2">The sequence shown here is derived from an EMBL/GenBank/DDBJ whole genome shotgun (WGS) entry which is preliminary data.</text>
</comment>
<dbReference type="Gene3D" id="3.10.180.10">
    <property type="entry name" value="2,3-Dihydroxybiphenyl 1,2-Dioxygenase, domain 1"/>
    <property type="match status" value="1"/>
</dbReference>
<dbReference type="InterPro" id="IPR029068">
    <property type="entry name" value="Glyas_Bleomycin-R_OHBP_Dase"/>
</dbReference>
<protein>
    <submittedName>
        <fullName evidence="2">VOC family protein</fullName>
    </submittedName>
</protein>
<dbReference type="RefSeq" id="WP_146359430.1">
    <property type="nucleotide sequence ID" value="NZ_VOBR01000038.1"/>
</dbReference>
<reference evidence="2 3" key="1">
    <citation type="submission" date="2019-07" db="EMBL/GenBank/DDBJ databases">
        <title>Lentzea xizangensis sp. nov., isolated from Qinghai-Tibetan Plateau Soils.</title>
        <authorList>
            <person name="Huang J."/>
        </authorList>
    </citation>
    <scope>NUCLEOTIDE SEQUENCE [LARGE SCALE GENOMIC DNA]</scope>
    <source>
        <strain evidence="2 3">FXJ1.1311</strain>
    </source>
</reference>
<organism evidence="2 3">
    <name type="scientific">Lentzea tibetensis</name>
    <dbReference type="NCBI Taxonomy" id="2591470"/>
    <lineage>
        <taxon>Bacteria</taxon>
        <taxon>Bacillati</taxon>
        <taxon>Actinomycetota</taxon>
        <taxon>Actinomycetes</taxon>
        <taxon>Pseudonocardiales</taxon>
        <taxon>Pseudonocardiaceae</taxon>
        <taxon>Lentzea</taxon>
    </lineage>
</organism>
<dbReference type="Proteomes" id="UP000316639">
    <property type="component" value="Unassembled WGS sequence"/>
</dbReference>
<proteinExistence type="predicted"/>
<dbReference type="AlphaFoldDB" id="A0A563EHK8"/>
<evidence type="ECO:0000313" key="3">
    <source>
        <dbReference type="Proteomes" id="UP000316639"/>
    </source>
</evidence>
<dbReference type="InterPro" id="IPR037523">
    <property type="entry name" value="VOC_core"/>
</dbReference>
<keyword evidence="3" id="KW-1185">Reference proteome</keyword>
<dbReference type="SUPFAM" id="SSF54593">
    <property type="entry name" value="Glyoxalase/Bleomycin resistance protein/Dihydroxybiphenyl dioxygenase"/>
    <property type="match status" value="1"/>
</dbReference>
<dbReference type="InterPro" id="IPR041581">
    <property type="entry name" value="Glyoxalase_6"/>
</dbReference>
<feature type="domain" description="VOC" evidence="1">
    <location>
        <begin position="2"/>
        <end position="113"/>
    </location>
</feature>
<gene>
    <name evidence="2" type="ORF">FKR81_38320</name>
</gene>
<accession>A0A563EHK8</accession>
<dbReference type="OrthoDB" id="1492945at2"/>
<dbReference type="Pfam" id="PF18029">
    <property type="entry name" value="Glyoxalase_6"/>
    <property type="match status" value="1"/>
</dbReference>
<evidence type="ECO:0000313" key="2">
    <source>
        <dbReference type="EMBL" id="TWP45827.1"/>
    </source>
</evidence>
<sequence>MNIDSVFVRLRVDDLDAAVVFYERITGETAARFAFADVSLARIGPFLLFSGSDEAVRRVAGVAATLSVADLDVAVKEAIEAGAEVVMPAVPTPNGRRAVVRHPHGGVFEYVGP</sequence>